<sequence>MSKDQYTKEDELKDNIEAETNQEEVVENEGAVKEEEPTTEELIQVEKDKYLRLFAEFENYKKRTSKERIELFKTANQEVMTVLLPILDDFERALTHIEDDKEAEELRKGVLLIYQKLVKTLEQKGLTVVEVKAGDDFDAEVHQAITQIPAPSDDLKGKIIDCVEKGYKLGDKIIRHPKVVVGQA</sequence>
<dbReference type="PRINTS" id="PR00773">
    <property type="entry name" value="GRPEPROTEIN"/>
</dbReference>
<keyword evidence="7" id="KW-1185">Reference proteome</keyword>
<keyword evidence="3" id="KW-0346">Stress response</keyword>
<evidence type="ECO:0000256" key="1">
    <source>
        <dbReference type="ARBA" id="ARBA00009054"/>
    </source>
</evidence>
<gene>
    <name evidence="3" type="primary">grpE</name>
    <name evidence="6" type="ORF">F7018_17800</name>
</gene>
<protein>
    <recommendedName>
        <fullName evidence="3">Protein GrpE</fullName>
    </recommendedName>
    <alternativeName>
        <fullName evidence="3">HSP-70 cofactor</fullName>
    </alternativeName>
</protein>
<dbReference type="Proteomes" id="UP000467305">
    <property type="component" value="Unassembled WGS sequence"/>
</dbReference>
<dbReference type="SUPFAM" id="SSF58014">
    <property type="entry name" value="Coiled-coil domain of nucleotide exchange factor GrpE"/>
    <property type="match status" value="1"/>
</dbReference>
<dbReference type="GO" id="GO:0042803">
    <property type="term" value="F:protein homodimerization activity"/>
    <property type="evidence" value="ECO:0007669"/>
    <property type="project" value="InterPro"/>
</dbReference>
<reference evidence="6 7" key="1">
    <citation type="submission" date="2019-09" db="EMBL/GenBank/DDBJ databases">
        <authorList>
            <person name="Cao W.R."/>
        </authorList>
    </citation>
    <scope>NUCLEOTIDE SEQUENCE [LARGE SCALE GENOMIC DNA]</scope>
    <source>
        <strain evidence="7">a4</strain>
    </source>
</reference>
<dbReference type="AlphaFoldDB" id="A0A7J5A6L5"/>
<keyword evidence="2 3" id="KW-0143">Chaperone</keyword>
<keyword evidence="3" id="KW-0963">Cytoplasm</keyword>
<dbReference type="RefSeq" id="WP_150901456.1">
    <property type="nucleotide sequence ID" value="NZ_WAAU01000037.1"/>
</dbReference>
<comment type="subunit">
    <text evidence="3">Homodimer.</text>
</comment>
<dbReference type="InterPro" id="IPR000740">
    <property type="entry name" value="GrpE"/>
</dbReference>
<dbReference type="EMBL" id="WAAU01000037">
    <property type="protein sequence ID" value="KAB1153201.1"/>
    <property type="molecule type" value="Genomic_DNA"/>
</dbReference>
<proteinExistence type="inferred from homology"/>
<accession>A0A7J5A6L5</accession>
<evidence type="ECO:0000256" key="5">
    <source>
        <dbReference type="SAM" id="MobiDB-lite"/>
    </source>
</evidence>
<dbReference type="Gene3D" id="3.90.20.20">
    <property type="match status" value="1"/>
</dbReference>
<dbReference type="InterPro" id="IPR009012">
    <property type="entry name" value="GrpE_head"/>
</dbReference>
<dbReference type="SUPFAM" id="SSF51064">
    <property type="entry name" value="Head domain of nucleotide exchange factor GrpE"/>
    <property type="match status" value="1"/>
</dbReference>
<dbReference type="GO" id="GO:0006457">
    <property type="term" value="P:protein folding"/>
    <property type="evidence" value="ECO:0007669"/>
    <property type="project" value="InterPro"/>
</dbReference>
<dbReference type="PANTHER" id="PTHR21237">
    <property type="entry name" value="GRPE PROTEIN"/>
    <property type="match status" value="1"/>
</dbReference>
<dbReference type="GO" id="GO:0005737">
    <property type="term" value="C:cytoplasm"/>
    <property type="evidence" value="ECO:0007669"/>
    <property type="project" value="UniProtKB-SubCell"/>
</dbReference>
<comment type="similarity">
    <text evidence="1 3 4">Belongs to the GrpE family.</text>
</comment>
<dbReference type="Gene3D" id="2.30.22.10">
    <property type="entry name" value="Head domain of nucleotide exchange factor GrpE"/>
    <property type="match status" value="1"/>
</dbReference>
<comment type="caution">
    <text evidence="6">The sequence shown here is derived from an EMBL/GenBank/DDBJ whole genome shotgun (WGS) entry which is preliminary data.</text>
</comment>
<evidence type="ECO:0000313" key="6">
    <source>
        <dbReference type="EMBL" id="KAB1153201.1"/>
    </source>
</evidence>
<dbReference type="CDD" id="cd00446">
    <property type="entry name" value="GrpE"/>
    <property type="match status" value="1"/>
</dbReference>
<evidence type="ECO:0000313" key="7">
    <source>
        <dbReference type="Proteomes" id="UP000467305"/>
    </source>
</evidence>
<evidence type="ECO:0000256" key="3">
    <source>
        <dbReference type="HAMAP-Rule" id="MF_01151"/>
    </source>
</evidence>
<dbReference type="OrthoDB" id="9812586at2"/>
<evidence type="ECO:0000256" key="4">
    <source>
        <dbReference type="RuleBase" id="RU004478"/>
    </source>
</evidence>
<organism evidence="6 7">
    <name type="scientific">Tenacibaculum aiptasiae</name>
    <dbReference type="NCBI Taxonomy" id="426481"/>
    <lineage>
        <taxon>Bacteria</taxon>
        <taxon>Pseudomonadati</taxon>
        <taxon>Bacteroidota</taxon>
        <taxon>Flavobacteriia</taxon>
        <taxon>Flavobacteriales</taxon>
        <taxon>Flavobacteriaceae</taxon>
        <taxon>Tenacibaculum</taxon>
    </lineage>
</organism>
<feature type="region of interest" description="Disordered" evidence="5">
    <location>
        <begin position="1"/>
        <end position="39"/>
    </location>
</feature>
<feature type="compositionally biased region" description="Basic and acidic residues" evidence="5">
    <location>
        <begin position="1"/>
        <end position="16"/>
    </location>
</feature>
<dbReference type="GO" id="GO:0051087">
    <property type="term" value="F:protein-folding chaperone binding"/>
    <property type="evidence" value="ECO:0007669"/>
    <property type="project" value="InterPro"/>
</dbReference>
<dbReference type="Pfam" id="PF01025">
    <property type="entry name" value="GrpE"/>
    <property type="match status" value="1"/>
</dbReference>
<dbReference type="PANTHER" id="PTHR21237:SF23">
    <property type="entry name" value="GRPE PROTEIN HOMOLOG, MITOCHONDRIAL"/>
    <property type="match status" value="1"/>
</dbReference>
<dbReference type="GO" id="GO:0000774">
    <property type="term" value="F:adenyl-nucleotide exchange factor activity"/>
    <property type="evidence" value="ECO:0007669"/>
    <property type="project" value="InterPro"/>
</dbReference>
<comment type="function">
    <text evidence="3">Participates actively in the response to hyperosmotic and heat shock by preventing the aggregation of stress-denatured proteins, in association with DnaK and GrpE. It is the nucleotide exchange factor for DnaK and may function as a thermosensor. Unfolded proteins bind initially to DnaJ; upon interaction with the DnaJ-bound protein, DnaK hydrolyzes its bound ATP, resulting in the formation of a stable complex. GrpE releases ADP from DnaK; ATP binding to DnaK triggers the release of the substrate protein, thus completing the reaction cycle. Several rounds of ATP-dependent interactions between DnaJ, DnaK and GrpE are required for fully efficient folding.</text>
</comment>
<dbReference type="GO" id="GO:0051082">
    <property type="term" value="F:unfolded protein binding"/>
    <property type="evidence" value="ECO:0007669"/>
    <property type="project" value="TreeGrafter"/>
</dbReference>
<comment type="subcellular location">
    <subcellularLocation>
        <location evidence="3">Cytoplasm</location>
    </subcellularLocation>
</comment>
<name>A0A7J5A6L5_9FLAO</name>
<dbReference type="InterPro" id="IPR013805">
    <property type="entry name" value="GrpE_CC"/>
</dbReference>
<evidence type="ECO:0000256" key="2">
    <source>
        <dbReference type="ARBA" id="ARBA00023186"/>
    </source>
</evidence>
<dbReference type="HAMAP" id="MF_01151">
    <property type="entry name" value="GrpE"/>
    <property type="match status" value="1"/>
</dbReference>